<keyword evidence="1" id="KW-0732">Signal</keyword>
<dbReference type="PATRIC" id="fig|1300345.3.peg.309"/>
<evidence type="ECO:0000313" key="2">
    <source>
        <dbReference type="EMBL" id="KGQ20451.1"/>
    </source>
</evidence>
<gene>
    <name evidence="2" type="ORF">LF41_988</name>
</gene>
<dbReference type="Proteomes" id="UP000030518">
    <property type="component" value="Unassembled WGS sequence"/>
</dbReference>
<dbReference type="EMBL" id="JRKJ01000002">
    <property type="protein sequence ID" value="KGQ20451.1"/>
    <property type="molecule type" value="Genomic_DNA"/>
</dbReference>
<sequence length="126" mass="13062">MMRHTHVLMFAAALAISSPARGQEPPIPQSLLGGGVQPYASTGSGTVRDQLVGQVGVHAANELAYFSVEGGLPNCLYQLIYVSLAPQGGRAAFATVLSSKRSATPLSTVTYLVQADGVCTLNTVTD</sequence>
<protein>
    <recommendedName>
        <fullName evidence="4">Secreted protein</fullName>
    </recommendedName>
</protein>
<feature type="chain" id="PRO_5001996609" description="Secreted protein" evidence="1">
    <location>
        <begin position="23"/>
        <end position="126"/>
    </location>
</feature>
<evidence type="ECO:0000256" key="1">
    <source>
        <dbReference type="SAM" id="SignalP"/>
    </source>
</evidence>
<accession>A0A0A2WJU5</accession>
<organism evidence="2 3">
    <name type="scientific">Lysobacter dokdonensis DS-58</name>
    <dbReference type="NCBI Taxonomy" id="1300345"/>
    <lineage>
        <taxon>Bacteria</taxon>
        <taxon>Pseudomonadati</taxon>
        <taxon>Pseudomonadota</taxon>
        <taxon>Gammaproteobacteria</taxon>
        <taxon>Lysobacterales</taxon>
        <taxon>Lysobacteraceae</taxon>
        <taxon>Noviluteimonas</taxon>
    </lineage>
</organism>
<dbReference type="STRING" id="1300345.LF41_988"/>
<proteinExistence type="predicted"/>
<dbReference type="AlphaFoldDB" id="A0A0A2WJU5"/>
<evidence type="ECO:0008006" key="4">
    <source>
        <dbReference type="Google" id="ProtNLM"/>
    </source>
</evidence>
<feature type="signal peptide" evidence="1">
    <location>
        <begin position="1"/>
        <end position="22"/>
    </location>
</feature>
<evidence type="ECO:0000313" key="3">
    <source>
        <dbReference type="Proteomes" id="UP000030518"/>
    </source>
</evidence>
<name>A0A0A2WJU5_9GAMM</name>
<reference evidence="2 3" key="1">
    <citation type="submission" date="2014-09" db="EMBL/GenBank/DDBJ databases">
        <title>Genome sequences of Lysobacter dokdonensis DS-58.</title>
        <authorList>
            <person name="Kim J.F."/>
            <person name="Kwak M.-J."/>
        </authorList>
    </citation>
    <scope>NUCLEOTIDE SEQUENCE [LARGE SCALE GENOMIC DNA]</scope>
    <source>
        <strain evidence="2 3">DS-58</strain>
    </source>
</reference>
<comment type="caution">
    <text evidence="2">The sequence shown here is derived from an EMBL/GenBank/DDBJ whole genome shotgun (WGS) entry which is preliminary data.</text>
</comment>
<keyword evidence="3" id="KW-1185">Reference proteome</keyword>